<evidence type="ECO:0000256" key="4">
    <source>
        <dbReference type="ARBA" id="ARBA00023069"/>
    </source>
</evidence>
<keyword evidence="3 6" id="KW-0175">Coiled coil</keyword>
<feature type="coiled-coil region" evidence="6">
    <location>
        <begin position="18"/>
        <end position="45"/>
    </location>
</feature>
<dbReference type="Gene3D" id="2.60.40.150">
    <property type="entry name" value="C2 domain"/>
    <property type="match status" value="1"/>
</dbReference>
<comment type="similarity">
    <text evidence="2">Belongs to the RPGRIP1 family.</text>
</comment>
<evidence type="ECO:0000256" key="2">
    <source>
        <dbReference type="ARBA" id="ARBA00006042"/>
    </source>
</evidence>
<comment type="subcellular location">
    <subcellularLocation>
        <location evidence="1">Cell projection</location>
        <location evidence="1">Cilium</location>
    </subcellularLocation>
</comment>
<name>G0URU0_TRYCI</name>
<dbReference type="PANTHER" id="PTHR14240:SF1">
    <property type="entry name" value="PROTEIN FANTOM-RELATED"/>
    <property type="match status" value="1"/>
</dbReference>
<feature type="region of interest" description="Disordered" evidence="7">
    <location>
        <begin position="47"/>
        <end position="77"/>
    </location>
</feature>
<evidence type="ECO:0000259" key="8">
    <source>
        <dbReference type="Pfam" id="PF11618"/>
    </source>
</evidence>
<gene>
    <name evidence="9" type="ORF">TCIL3000_8_3210</name>
</gene>
<feature type="domain" description="RPGR-interacting protein 1 first C2" evidence="8">
    <location>
        <begin position="622"/>
        <end position="714"/>
    </location>
</feature>
<dbReference type="InterPro" id="IPR035892">
    <property type="entry name" value="C2_domain_sf"/>
</dbReference>
<evidence type="ECO:0000256" key="7">
    <source>
        <dbReference type="SAM" id="MobiDB-lite"/>
    </source>
</evidence>
<dbReference type="VEuPathDB" id="TriTrypDB:TcIL3000_8_3210"/>
<dbReference type="GO" id="GO:0005856">
    <property type="term" value="C:cytoskeleton"/>
    <property type="evidence" value="ECO:0007669"/>
    <property type="project" value="UniProtKB-ARBA"/>
</dbReference>
<evidence type="ECO:0000256" key="6">
    <source>
        <dbReference type="SAM" id="Coils"/>
    </source>
</evidence>
<accession>G0URU0</accession>
<evidence type="ECO:0000313" key="9">
    <source>
        <dbReference type="EMBL" id="CCC92102.1"/>
    </source>
</evidence>
<dbReference type="GO" id="GO:0035869">
    <property type="term" value="C:ciliary transition zone"/>
    <property type="evidence" value="ECO:0007669"/>
    <property type="project" value="TreeGrafter"/>
</dbReference>
<dbReference type="GO" id="GO:1905515">
    <property type="term" value="P:non-motile cilium assembly"/>
    <property type="evidence" value="ECO:0007669"/>
    <property type="project" value="TreeGrafter"/>
</dbReference>
<feature type="compositionally biased region" description="Low complexity" evidence="7">
    <location>
        <begin position="1084"/>
        <end position="1095"/>
    </location>
</feature>
<reference evidence="9" key="1">
    <citation type="journal article" date="2012" name="Proc. Natl. Acad. Sci. U.S.A.">
        <title>Antigenic diversity is generated by distinct evolutionary mechanisms in African trypanosome species.</title>
        <authorList>
            <person name="Jackson A.P."/>
            <person name="Berry A."/>
            <person name="Aslett M."/>
            <person name="Allison H.C."/>
            <person name="Burton P."/>
            <person name="Vavrova-Anderson J."/>
            <person name="Brown R."/>
            <person name="Browne H."/>
            <person name="Corton N."/>
            <person name="Hauser H."/>
            <person name="Gamble J."/>
            <person name="Gilderthorp R."/>
            <person name="Marcello L."/>
            <person name="McQuillan J."/>
            <person name="Otto T.D."/>
            <person name="Quail M.A."/>
            <person name="Sanders M.J."/>
            <person name="van Tonder A."/>
            <person name="Ginger M.L."/>
            <person name="Field M.C."/>
            <person name="Barry J.D."/>
            <person name="Hertz-Fowler C."/>
            <person name="Berriman M."/>
        </authorList>
    </citation>
    <scope>NUCLEOTIDE SEQUENCE</scope>
    <source>
        <strain evidence="9">IL3000</strain>
    </source>
</reference>
<dbReference type="EMBL" id="HE575321">
    <property type="protein sequence ID" value="CCC92102.1"/>
    <property type="molecule type" value="Genomic_DNA"/>
</dbReference>
<keyword evidence="4" id="KW-0969">Cilium</keyword>
<dbReference type="PANTHER" id="PTHR14240">
    <property type="entry name" value="RETINITIS PIGMENTOSA GTPASE REGULATOR-INTERACTING PROTEIN"/>
    <property type="match status" value="1"/>
</dbReference>
<dbReference type="Pfam" id="PF11618">
    <property type="entry name" value="C2-C2_1"/>
    <property type="match status" value="1"/>
</dbReference>
<sequence length="1160" mass="129166">MSGRPGLTRSAEEWRDAFFSLDERYRQLQQKINDQEKEMKLLKVAQRRKLGPSSSEPIVGIGRNVSNATGPSKKDKVVQEEREGLVPDGKQQQKEACSVQFVAAPSMARRDDSAAAISEAAALCSLTPPPDPSMVWGMENSVQNYVTANALYHANEEMRHRLEDCIAMVKSLQHELSASRALTRATQSRLDESAQQIQQLVRERDIACQKLSIAQGTAAELERQQKQASSEEERVRFLLESQITELRNRLVVGADSNEALARDVRTLMSDVKEKSASIQGLRSKLSLAEAALASQRQTNENLLVELRGLNAQLVEERKRLLSMTQELQLASLRADDIRGIEARLAIAVGERDTLEREQVKLMESLVNVTDKAMLLAREEVKRDLDELRDSAVHWEEVARLLYKDISQRTLAHVHCREECEEAKRLRDETAVALRSATSELQSCQAKLNIVWPTHRTDTAGLTEEQILSIFGKRKVNLKGRGSLHQQQGDHLQEEVGEEGHRCSVEHPQQDSEAAYFEEDFMGLLRDSSLEEQVRDLQEVNTSLMAELQRLQMTNDLQGERLRSLEANLARERENVKTTTAEFHEREAASQVVLQSQLDRVSFLEAQVHSLRGYDVSPGKSICEVGGDETVFELFVGQILSAETPEGVGLRNKFPPVFCSIDFLLHETVTTHVVTGLNAFLDTTISFCVAMDTLLLYYLQTRQLLVQLHRVHSKDEIDDTPCDRNDAVTTFVTERLYDTVAEGSVDLSVLATDPKYRESQRPVIRGHVPLCDTYGRHLASVEFCVTVRTPFSEYFRALAAGATKTWNPPQSNTERHSIRDSLSSVTAVSSALSTPQVTTALDCKPAVTEGFGHRGVRNARGGRAEINERRMVLMPTERRSNAVEMMSTTSSSVTVLERSSNFTLVPRAAAIASVSSLNAVNMLVVDVSMLRLPHHLHPVPRLSCYYSLKSIGCDVYLEAPLTPRYQFDYSQQGGTSGKHFPIRSRDELLAATREPFVLFFFDESSTPNAPAGGPGALSRLRESYWAMAMTEWRIVLENPEEFVSLELPLINRQGAQVEEASVRVRLLATCRGEGIQSGSLPVEETTASAPAATPDAQHPQQMFSTKDDQTGKKHSQQQLPEGLSVGTDGNVGGDPVVAAPSEDECPEGSIDMELIRRQLGF</sequence>
<protein>
    <recommendedName>
        <fullName evidence="8">RPGR-interacting protein 1 first C2 domain-containing protein</fullName>
    </recommendedName>
</protein>
<dbReference type="InterPro" id="IPR021656">
    <property type="entry name" value="C2-C2_1"/>
</dbReference>
<evidence type="ECO:0000256" key="5">
    <source>
        <dbReference type="ARBA" id="ARBA00023273"/>
    </source>
</evidence>
<feature type="coiled-coil region" evidence="6">
    <location>
        <begin position="533"/>
        <end position="581"/>
    </location>
</feature>
<dbReference type="AlphaFoldDB" id="G0URU0"/>
<proteinExistence type="inferred from homology"/>
<evidence type="ECO:0000256" key="1">
    <source>
        <dbReference type="ARBA" id="ARBA00004138"/>
    </source>
</evidence>
<keyword evidence="5" id="KW-0966">Cell projection</keyword>
<dbReference type="InterPro" id="IPR031139">
    <property type="entry name" value="RPGRIP1_fam"/>
</dbReference>
<evidence type="ECO:0000256" key="3">
    <source>
        <dbReference type="ARBA" id="ARBA00023054"/>
    </source>
</evidence>
<organism evidence="9">
    <name type="scientific">Trypanosoma congolense (strain IL3000)</name>
    <dbReference type="NCBI Taxonomy" id="1068625"/>
    <lineage>
        <taxon>Eukaryota</taxon>
        <taxon>Discoba</taxon>
        <taxon>Euglenozoa</taxon>
        <taxon>Kinetoplastea</taxon>
        <taxon>Metakinetoplastina</taxon>
        <taxon>Trypanosomatida</taxon>
        <taxon>Trypanosomatidae</taxon>
        <taxon>Trypanosoma</taxon>
        <taxon>Nannomonas</taxon>
    </lineage>
</organism>
<feature type="coiled-coil region" evidence="6">
    <location>
        <begin position="292"/>
        <end position="397"/>
    </location>
</feature>
<feature type="coiled-coil region" evidence="6">
    <location>
        <begin position="211"/>
        <end position="241"/>
    </location>
</feature>
<dbReference type="SUPFAM" id="SSF49562">
    <property type="entry name" value="C2 domain (Calcium/lipid-binding domain, CaLB)"/>
    <property type="match status" value="1"/>
</dbReference>
<feature type="region of interest" description="Disordered" evidence="7">
    <location>
        <begin position="1075"/>
        <end position="1147"/>
    </location>
</feature>